<protein>
    <submittedName>
        <fullName evidence="2">Alginate lyase</fullName>
    </submittedName>
</protein>
<name>A0A7Z1MNC8_9VIBR</name>
<dbReference type="GeneID" id="50232669"/>
<keyword evidence="2" id="KW-0456">Lyase</keyword>
<sequence>MKTSWFIDKVCSPFVLQIIFMFNYQQPLKYLKVAAFISSGLLLAGCEANAKSEQAELKTCTDCNWNIEQWKITLPVSGDDYYNNGRSSAAELIPQECNGKEYLTNDTHLPWFSRESVNGEERLKFTVDLGGQVSTTANTKYARSELRELYKFNTENRCSTKDQNWAVTGTHELKATVSVDQFPNKDVTGSDPKVVLGQIHGKDIKQALVKLQWDGENKPVRVVLNDSFLPGNKMCSDCQPFSVNLGVAPANLDWDYTIRLDEQGIYLSTLINDELSERFLPWGIETEDRDGNKVTLSKAWLKEEYYFKAGLYAQIKPSREFAGQVFSVSFSKINIDHR</sequence>
<dbReference type="InterPro" id="IPR013320">
    <property type="entry name" value="ConA-like_dom_sf"/>
</dbReference>
<organism evidence="2">
    <name type="scientific">Vibrio cyclitrophicus</name>
    <dbReference type="NCBI Taxonomy" id="47951"/>
    <lineage>
        <taxon>Bacteria</taxon>
        <taxon>Pseudomonadati</taxon>
        <taxon>Pseudomonadota</taxon>
        <taxon>Gammaproteobacteria</taxon>
        <taxon>Vibrionales</taxon>
        <taxon>Vibrionaceae</taxon>
        <taxon>Vibrio</taxon>
    </lineage>
</organism>
<dbReference type="SMR" id="A0A7Z1MNC8"/>
<dbReference type="GO" id="GO:0016829">
    <property type="term" value="F:lyase activity"/>
    <property type="evidence" value="ECO:0007669"/>
    <property type="project" value="UniProtKB-KW"/>
</dbReference>
<dbReference type="InterPro" id="IPR014895">
    <property type="entry name" value="Alginate_lyase_2"/>
</dbReference>
<comment type="caution">
    <text evidence="2">The sequence shown here is derived from an EMBL/GenBank/DDBJ whole genome shotgun (WGS) entry which is preliminary data.</text>
</comment>
<dbReference type="AlphaFoldDB" id="A0A7Z1MNC8"/>
<dbReference type="RefSeq" id="WP_016793384.1">
    <property type="nucleotide sequence ID" value="NZ_AP025481.1"/>
</dbReference>
<gene>
    <name evidence="2" type="ORF">BCS90_09070</name>
</gene>
<reference evidence="2" key="1">
    <citation type="submission" date="2016-07" db="EMBL/GenBank/DDBJ databases">
        <authorList>
            <person name="Kauffman K."/>
            <person name="Arevalo P."/>
            <person name="Polz M.F."/>
        </authorList>
    </citation>
    <scope>NUCLEOTIDE SEQUENCE</scope>
    <source>
        <strain evidence="2">10N.222.46.E12</strain>
    </source>
</reference>
<accession>A0A7Z1MNC8</accession>
<evidence type="ECO:0000259" key="1">
    <source>
        <dbReference type="Pfam" id="PF08787"/>
    </source>
</evidence>
<dbReference type="Pfam" id="PF08787">
    <property type="entry name" value="Alginate_lyase2"/>
    <property type="match status" value="1"/>
</dbReference>
<dbReference type="EMBL" id="MDBS01000003">
    <property type="protein sequence ID" value="PMP32887.1"/>
    <property type="molecule type" value="Genomic_DNA"/>
</dbReference>
<reference evidence="2" key="2">
    <citation type="journal article" date="2018" name="Nature">
        <title>A major lineage of non-tailed dsDNA viruses as unrecognized killers of marine bacteria.</title>
        <authorList>
            <person name="Kauffman K.M."/>
            <person name="Hussain F.A."/>
            <person name="Yang J."/>
            <person name="Arevalo P."/>
            <person name="Brown J.M."/>
            <person name="Chang W.K."/>
            <person name="VanInsberghe D."/>
            <person name="Elsherbini J."/>
            <person name="Sharma R.S."/>
            <person name="Cutler M.B."/>
            <person name="Kelly L."/>
            <person name="Polz M.F."/>
        </authorList>
    </citation>
    <scope>NUCLEOTIDE SEQUENCE</scope>
    <source>
        <strain evidence="2">10N.222.46.E12</strain>
    </source>
</reference>
<dbReference type="SUPFAM" id="SSF49899">
    <property type="entry name" value="Concanavalin A-like lectins/glucanases"/>
    <property type="match status" value="1"/>
</dbReference>
<evidence type="ECO:0000313" key="2">
    <source>
        <dbReference type="EMBL" id="PMP32887.1"/>
    </source>
</evidence>
<proteinExistence type="predicted"/>
<dbReference type="Gene3D" id="2.60.120.200">
    <property type="match status" value="1"/>
</dbReference>
<feature type="domain" description="Alginate lyase 2" evidence="1">
    <location>
        <begin position="65"/>
        <end position="337"/>
    </location>
</feature>